<evidence type="ECO:0000313" key="1">
    <source>
        <dbReference type="EMBL" id="CAB4704994.1"/>
    </source>
</evidence>
<gene>
    <name evidence="1" type="ORF">UFOPK2592_00933</name>
</gene>
<reference evidence="1" key="1">
    <citation type="submission" date="2020-05" db="EMBL/GenBank/DDBJ databases">
        <authorList>
            <person name="Chiriac C."/>
            <person name="Salcher M."/>
            <person name="Ghai R."/>
            <person name="Kavagutti S V."/>
        </authorList>
    </citation>
    <scope>NUCLEOTIDE SEQUENCE</scope>
</reference>
<accession>A0A6J6QAQ1</accession>
<dbReference type="AlphaFoldDB" id="A0A6J6QAQ1"/>
<proteinExistence type="predicted"/>
<sequence>MPIATISWRPLNDSIPTTAMTPMKPTINPNNLPACQTVLSPKNEAKMAAQIGTVATNNPANPEVIFCSATVMKYQGPTNSVTV</sequence>
<name>A0A6J6QAQ1_9ZZZZ</name>
<organism evidence="1">
    <name type="scientific">freshwater metagenome</name>
    <dbReference type="NCBI Taxonomy" id="449393"/>
    <lineage>
        <taxon>unclassified sequences</taxon>
        <taxon>metagenomes</taxon>
        <taxon>ecological metagenomes</taxon>
    </lineage>
</organism>
<protein>
    <submittedName>
        <fullName evidence="1">Unannotated protein</fullName>
    </submittedName>
</protein>
<dbReference type="EMBL" id="CAEZXU010000105">
    <property type="protein sequence ID" value="CAB4704994.1"/>
    <property type="molecule type" value="Genomic_DNA"/>
</dbReference>